<feature type="region of interest" description="Disordered" evidence="1">
    <location>
        <begin position="63"/>
        <end position="95"/>
    </location>
</feature>
<sequence length="95" mass="10931">MGKIFVDGMEIAFSKLMDYASDRILEGFDNWLYNRRRRKEKERRAKKLTTEKLETPMTKIERILQEEGGSEPTAVDTSATTYPVNRGKTGQTNAN</sequence>
<reference evidence="2" key="1">
    <citation type="journal article" date="2021" name="PeerJ">
        <title>Extensive microbial diversity within the chicken gut microbiome revealed by metagenomics and culture.</title>
        <authorList>
            <person name="Gilroy R."/>
            <person name="Ravi A."/>
            <person name="Getino M."/>
            <person name="Pursley I."/>
            <person name="Horton D.L."/>
            <person name="Alikhan N.F."/>
            <person name="Baker D."/>
            <person name="Gharbi K."/>
            <person name="Hall N."/>
            <person name="Watson M."/>
            <person name="Adriaenssens E.M."/>
            <person name="Foster-Nyarko E."/>
            <person name="Jarju S."/>
            <person name="Secka A."/>
            <person name="Antonio M."/>
            <person name="Oren A."/>
            <person name="Chaudhuri R.R."/>
            <person name="La Ragione R."/>
            <person name="Hildebrand F."/>
            <person name="Pallen M.J."/>
        </authorList>
    </citation>
    <scope>NUCLEOTIDE SEQUENCE</scope>
    <source>
        <strain evidence="2">CHK198-12963</strain>
    </source>
</reference>
<name>A0A9D2TCV2_9FIRM</name>
<reference evidence="2" key="2">
    <citation type="submission" date="2021-04" db="EMBL/GenBank/DDBJ databases">
        <authorList>
            <person name="Gilroy R."/>
        </authorList>
    </citation>
    <scope>NUCLEOTIDE SEQUENCE</scope>
    <source>
        <strain evidence="2">CHK198-12963</strain>
    </source>
</reference>
<evidence type="ECO:0000313" key="3">
    <source>
        <dbReference type="Proteomes" id="UP000823863"/>
    </source>
</evidence>
<organism evidence="2 3">
    <name type="scientific">Candidatus Enterocloster excrementigallinarum</name>
    <dbReference type="NCBI Taxonomy" id="2838558"/>
    <lineage>
        <taxon>Bacteria</taxon>
        <taxon>Bacillati</taxon>
        <taxon>Bacillota</taxon>
        <taxon>Clostridia</taxon>
        <taxon>Lachnospirales</taxon>
        <taxon>Lachnospiraceae</taxon>
        <taxon>Enterocloster</taxon>
    </lineage>
</organism>
<comment type="caution">
    <text evidence="2">The sequence shown here is derived from an EMBL/GenBank/DDBJ whole genome shotgun (WGS) entry which is preliminary data.</text>
</comment>
<protein>
    <submittedName>
        <fullName evidence="2">Uncharacterized protein</fullName>
    </submittedName>
</protein>
<proteinExistence type="predicted"/>
<dbReference type="AlphaFoldDB" id="A0A9D2TCV2"/>
<accession>A0A9D2TCV2</accession>
<gene>
    <name evidence="2" type="ORF">H9931_03325</name>
</gene>
<evidence type="ECO:0000256" key="1">
    <source>
        <dbReference type="SAM" id="MobiDB-lite"/>
    </source>
</evidence>
<dbReference type="Proteomes" id="UP000823863">
    <property type="component" value="Unassembled WGS sequence"/>
</dbReference>
<dbReference type="EMBL" id="DWWB01000014">
    <property type="protein sequence ID" value="HJC65740.1"/>
    <property type="molecule type" value="Genomic_DNA"/>
</dbReference>
<evidence type="ECO:0000313" key="2">
    <source>
        <dbReference type="EMBL" id="HJC65740.1"/>
    </source>
</evidence>
<feature type="compositionally biased region" description="Polar residues" evidence="1">
    <location>
        <begin position="75"/>
        <end position="95"/>
    </location>
</feature>